<sequence>MEEKVCECSSNENSDYDDDEFYLQNASDEEDFQFSPGSLPKLQFRNTKSKGRWNEEMGMAELLEKNGKMWVTTGIVRKGKIYTSVEETLYLMELEAFDLLDNDDISISLSKMYEKVAGGKFGCCWELFEAYRHLKSLGYIIARHDVAWSLKSVRSSIKSSDLEGTEENKQLVDMVSKVEVSIDKLFGDLKINDLKPDFDVYLPNNRFRKSSPGDPNFLLYLSRGHPPSKAEIEVLERQCGGIPLKICLVTEGRVIFFSFDKVELPVLT</sequence>
<accession>A0ACB0LQ71</accession>
<comment type="caution">
    <text evidence="1">The sequence shown here is derived from an EMBL/GenBank/DDBJ whole genome shotgun (WGS) entry which is preliminary data.</text>
</comment>
<protein>
    <submittedName>
        <fullName evidence="1">Uncharacterized protein</fullName>
    </submittedName>
</protein>
<evidence type="ECO:0000313" key="2">
    <source>
        <dbReference type="Proteomes" id="UP001177021"/>
    </source>
</evidence>
<evidence type="ECO:0000313" key="1">
    <source>
        <dbReference type="EMBL" id="CAJ2671518.1"/>
    </source>
</evidence>
<proteinExistence type="predicted"/>
<name>A0ACB0LQ71_TRIPR</name>
<organism evidence="1 2">
    <name type="scientific">Trifolium pratense</name>
    <name type="common">Red clover</name>
    <dbReference type="NCBI Taxonomy" id="57577"/>
    <lineage>
        <taxon>Eukaryota</taxon>
        <taxon>Viridiplantae</taxon>
        <taxon>Streptophyta</taxon>
        <taxon>Embryophyta</taxon>
        <taxon>Tracheophyta</taxon>
        <taxon>Spermatophyta</taxon>
        <taxon>Magnoliopsida</taxon>
        <taxon>eudicotyledons</taxon>
        <taxon>Gunneridae</taxon>
        <taxon>Pentapetalae</taxon>
        <taxon>rosids</taxon>
        <taxon>fabids</taxon>
        <taxon>Fabales</taxon>
        <taxon>Fabaceae</taxon>
        <taxon>Papilionoideae</taxon>
        <taxon>50 kb inversion clade</taxon>
        <taxon>NPAAA clade</taxon>
        <taxon>Hologalegina</taxon>
        <taxon>IRL clade</taxon>
        <taxon>Trifolieae</taxon>
        <taxon>Trifolium</taxon>
    </lineage>
</organism>
<dbReference type="Proteomes" id="UP001177021">
    <property type="component" value="Unassembled WGS sequence"/>
</dbReference>
<keyword evidence="2" id="KW-1185">Reference proteome</keyword>
<reference evidence="1" key="1">
    <citation type="submission" date="2023-10" db="EMBL/GenBank/DDBJ databases">
        <authorList>
            <person name="Rodriguez Cubillos JULIANA M."/>
            <person name="De Vega J."/>
        </authorList>
    </citation>
    <scope>NUCLEOTIDE SEQUENCE</scope>
</reference>
<dbReference type="EMBL" id="CASHSV030000615">
    <property type="protein sequence ID" value="CAJ2671518.1"/>
    <property type="molecule type" value="Genomic_DNA"/>
</dbReference>
<gene>
    <name evidence="1" type="ORF">MILVUS5_LOCUS35336</name>
</gene>